<organism evidence="3 4">
    <name type="scientific">Anaerosacchariphilus polymeriproducens</name>
    <dbReference type="NCBI Taxonomy" id="1812858"/>
    <lineage>
        <taxon>Bacteria</taxon>
        <taxon>Bacillati</taxon>
        <taxon>Bacillota</taxon>
        <taxon>Clostridia</taxon>
        <taxon>Lachnospirales</taxon>
        <taxon>Lachnospiraceae</taxon>
        <taxon>Anaerosacchariphilus</taxon>
    </lineage>
</organism>
<dbReference type="GO" id="GO:0005840">
    <property type="term" value="C:ribosome"/>
    <property type="evidence" value="ECO:0007669"/>
    <property type="project" value="UniProtKB-KW"/>
</dbReference>
<dbReference type="Proteomes" id="UP000255036">
    <property type="component" value="Unassembled WGS sequence"/>
</dbReference>
<sequence length="82" mass="9565">MLLAISQAGHDKGRLYVILKEDDEYTYLCDGKYRSLDNPKKKRKKHVQVIKEIPTNVAELIKDGQLLNNEGIKRAIKLYHER</sequence>
<dbReference type="CDD" id="cd06088">
    <property type="entry name" value="KOW_RPL14"/>
    <property type="match status" value="1"/>
</dbReference>
<proteinExistence type="predicted"/>
<accession>A0A371AQB9</accession>
<dbReference type="OrthoDB" id="1683515at2"/>
<gene>
    <name evidence="3" type="ORF">DWV06_17460</name>
</gene>
<evidence type="ECO:0000256" key="2">
    <source>
        <dbReference type="ARBA" id="ARBA00023274"/>
    </source>
</evidence>
<reference evidence="3 4" key="1">
    <citation type="submission" date="2018-07" db="EMBL/GenBank/DDBJ databases">
        <title>Anaerosacharophilus polymeroproducens gen. nov. sp. nov., an anaerobic bacterium isolated from salt field.</title>
        <authorList>
            <person name="Kim W."/>
            <person name="Yang S.-H."/>
            <person name="Oh J."/>
            <person name="Lee J.-H."/>
            <person name="Kwon K.K."/>
        </authorList>
    </citation>
    <scope>NUCLEOTIDE SEQUENCE [LARGE SCALE GENOMIC DNA]</scope>
    <source>
        <strain evidence="3 4">MCWD5</strain>
    </source>
</reference>
<protein>
    <submittedName>
        <fullName evidence="3">50S ribosomal protein L14</fullName>
    </submittedName>
</protein>
<evidence type="ECO:0000256" key="1">
    <source>
        <dbReference type="ARBA" id="ARBA00022980"/>
    </source>
</evidence>
<comment type="caution">
    <text evidence="3">The sequence shown here is derived from an EMBL/GenBank/DDBJ whole genome shotgun (WGS) entry which is preliminary data.</text>
</comment>
<keyword evidence="4" id="KW-1185">Reference proteome</keyword>
<evidence type="ECO:0000313" key="3">
    <source>
        <dbReference type="EMBL" id="RDU21773.1"/>
    </source>
</evidence>
<name>A0A371AQB9_9FIRM</name>
<dbReference type="InterPro" id="IPR008991">
    <property type="entry name" value="Translation_prot_SH3-like_sf"/>
</dbReference>
<evidence type="ECO:0000313" key="4">
    <source>
        <dbReference type="Proteomes" id="UP000255036"/>
    </source>
</evidence>
<keyword evidence="1 3" id="KW-0689">Ribosomal protein</keyword>
<dbReference type="AlphaFoldDB" id="A0A371AQB9"/>
<dbReference type="GO" id="GO:1990904">
    <property type="term" value="C:ribonucleoprotein complex"/>
    <property type="evidence" value="ECO:0007669"/>
    <property type="project" value="UniProtKB-KW"/>
</dbReference>
<dbReference type="InterPro" id="IPR041985">
    <property type="entry name" value="Ribosomal_eL14_KOW"/>
</dbReference>
<dbReference type="RefSeq" id="WP_115483505.1">
    <property type="nucleotide sequence ID" value="NZ_QRCT01000051.1"/>
</dbReference>
<dbReference type="SUPFAM" id="SSF50104">
    <property type="entry name" value="Translation proteins SH3-like domain"/>
    <property type="match status" value="1"/>
</dbReference>
<keyword evidence="2" id="KW-0687">Ribonucleoprotein</keyword>
<dbReference type="EMBL" id="QRCT01000051">
    <property type="protein sequence ID" value="RDU21773.1"/>
    <property type="molecule type" value="Genomic_DNA"/>
</dbReference>